<organism evidence="2 3">
    <name type="scientific">Colletotrichum tanaceti</name>
    <dbReference type="NCBI Taxonomy" id="1306861"/>
    <lineage>
        <taxon>Eukaryota</taxon>
        <taxon>Fungi</taxon>
        <taxon>Dikarya</taxon>
        <taxon>Ascomycota</taxon>
        <taxon>Pezizomycotina</taxon>
        <taxon>Sordariomycetes</taxon>
        <taxon>Hypocreomycetidae</taxon>
        <taxon>Glomerellales</taxon>
        <taxon>Glomerellaceae</taxon>
        <taxon>Colletotrichum</taxon>
        <taxon>Colletotrichum destructivum species complex</taxon>
    </lineage>
</organism>
<sequence>MRTLNKTIAFTVTICSIAGATSSPCQTVTSIGSVCPTFFLPACLALSTIQSRCGCPTTVPTTTVDYPCEGVRPTGCMGTSYIYETAVPTAHRADPG</sequence>
<dbReference type="AlphaFoldDB" id="A0A4U6XE55"/>
<name>A0A4U6XE55_9PEZI</name>
<protein>
    <submittedName>
        <fullName evidence="2">Uncharacterized protein</fullName>
    </submittedName>
</protein>
<comment type="caution">
    <text evidence="2">The sequence shown here is derived from an EMBL/GenBank/DDBJ whole genome shotgun (WGS) entry which is preliminary data.</text>
</comment>
<accession>A0A4U6XE55</accession>
<feature type="signal peptide" evidence="1">
    <location>
        <begin position="1"/>
        <end position="22"/>
    </location>
</feature>
<keyword evidence="3" id="KW-1185">Reference proteome</keyword>
<dbReference type="Proteomes" id="UP000310108">
    <property type="component" value="Unassembled WGS sequence"/>
</dbReference>
<proteinExistence type="predicted"/>
<evidence type="ECO:0000313" key="3">
    <source>
        <dbReference type="Proteomes" id="UP000310108"/>
    </source>
</evidence>
<gene>
    <name evidence="2" type="ORF">CTA1_5632</name>
</gene>
<evidence type="ECO:0000256" key="1">
    <source>
        <dbReference type="SAM" id="SignalP"/>
    </source>
</evidence>
<dbReference type="EMBL" id="PJEX01000156">
    <property type="protein sequence ID" value="TKW54071.1"/>
    <property type="molecule type" value="Genomic_DNA"/>
</dbReference>
<feature type="chain" id="PRO_5020743793" evidence="1">
    <location>
        <begin position="23"/>
        <end position="96"/>
    </location>
</feature>
<keyword evidence="1" id="KW-0732">Signal</keyword>
<reference evidence="2 3" key="1">
    <citation type="journal article" date="2019" name="PLoS ONE">
        <title>Comparative genome analysis indicates high evolutionary potential of pathogenicity genes in Colletotrichum tanaceti.</title>
        <authorList>
            <person name="Lelwala R.V."/>
            <person name="Korhonen P.K."/>
            <person name="Young N.D."/>
            <person name="Scott J.B."/>
            <person name="Ades P.A."/>
            <person name="Gasser R.B."/>
            <person name="Taylor P.W.J."/>
        </authorList>
    </citation>
    <scope>NUCLEOTIDE SEQUENCE [LARGE SCALE GENOMIC DNA]</scope>
    <source>
        <strain evidence="2">BRIP57314</strain>
    </source>
</reference>
<evidence type="ECO:0000313" key="2">
    <source>
        <dbReference type="EMBL" id="TKW54071.1"/>
    </source>
</evidence>
<dbReference type="OrthoDB" id="4578803at2759"/>